<evidence type="ECO:0000259" key="1">
    <source>
        <dbReference type="PROSITE" id="PS50930"/>
    </source>
</evidence>
<dbReference type="PANTHER" id="PTHR37299:SF1">
    <property type="entry name" value="STAGE 0 SPORULATION PROTEIN A HOMOLOG"/>
    <property type="match status" value="1"/>
</dbReference>
<protein>
    <submittedName>
        <fullName evidence="2">Response regulator receiver protein</fullName>
    </submittedName>
</protein>
<dbReference type="Proteomes" id="UP000000493">
    <property type="component" value="Chromosome"/>
</dbReference>
<dbReference type="RefSeq" id="WP_013929785.1">
    <property type="nucleotide sequence ID" value="NC_015703.1"/>
</dbReference>
<accession>A0A7U3ZNJ1</accession>
<dbReference type="Pfam" id="PF04397">
    <property type="entry name" value="LytTR"/>
    <property type="match status" value="1"/>
</dbReference>
<dbReference type="AlphaFoldDB" id="A0A7U3ZNJ1"/>
<dbReference type="GO" id="GO:0003677">
    <property type="term" value="F:DNA binding"/>
    <property type="evidence" value="ECO:0007669"/>
    <property type="project" value="InterPro"/>
</dbReference>
<dbReference type="PANTHER" id="PTHR37299">
    <property type="entry name" value="TRANSCRIPTIONAL REGULATOR-RELATED"/>
    <property type="match status" value="1"/>
</dbReference>
<dbReference type="KEGG" id="rsi:Runsl_4142"/>
<keyword evidence="3" id="KW-1185">Reference proteome</keyword>
<reference evidence="3" key="1">
    <citation type="submission" date="2011-06" db="EMBL/GenBank/DDBJ databases">
        <title>The complete genome of chromosome of Runella slithyformis DSM 19594.</title>
        <authorList>
            <consortium name="US DOE Joint Genome Institute (JGI-PGF)"/>
            <person name="Lucas S."/>
            <person name="Han J."/>
            <person name="Lapidus A."/>
            <person name="Bruce D."/>
            <person name="Goodwin L."/>
            <person name="Pitluck S."/>
            <person name="Peters L."/>
            <person name="Kyrpides N."/>
            <person name="Mavromatis K."/>
            <person name="Ivanova N."/>
            <person name="Ovchinnikova G."/>
            <person name="Zhang X."/>
            <person name="Misra M."/>
            <person name="Detter J.C."/>
            <person name="Tapia R."/>
            <person name="Han C."/>
            <person name="Land M."/>
            <person name="Hauser L."/>
            <person name="Markowitz V."/>
            <person name="Cheng J.-F."/>
            <person name="Hugenholtz P."/>
            <person name="Woyke T."/>
            <person name="Wu D."/>
            <person name="Tindall B."/>
            <person name="Faehrich R."/>
            <person name="Brambilla E."/>
            <person name="Klenk H.-P."/>
            <person name="Eisen J.A."/>
        </authorList>
    </citation>
    <scope>NUCLEOTIDE SEQUENCE [LARGE SCALE GENOMIC DNA]</scope>
    <source>
        <strain evidence="3">ATCC 29530 / DSM 19594 / LMG 11500 / NCIMB 11436 / LSU 4</strain>
    </source>
</reference>
<reference evidence="2 3" key="2">
    <citation type="journal article" date="2012" name="Stand. Genomic Sci.">
        <title>Complete genome sequence of the aquatic bacterium Runella slithyformis type strain (LSU 4(T)).</title>
        <authorList>
            <person name="Copeland A."/>
            <person name="Zhang X."/>
            <person name="Misra M."/>
            <person name="Lapidus A."/>
            <person name="Nolan M."/>
            <person name="Lucas S."/>
            <person name="Deshpande S."/>
            <person name="Cheng J.F."/>
            <person name="Tapia R."/>
            <person name="Goodwin L.A."/>
            <person name="Pitluck S."/>
            <person name="Liolios K."/>
            <person name="Pagani I."/>
            <person name="Ivanova N."/>
            <person name="Mikhailova N."/>
            <person name="Pati A."/>
            <person name="Chen A."/>
            <person name="Palaniappan K."/>
            <person name="Land M."/>
            <person name="Hauser L."/>
            <person name="Pan C."/>
            <person name="Jeffries C.D."/>
            <person name="Detter J.C."/>
            <person name="Brambilla E.M."/>
            <person name="Rohde M."/>
            <person name="Djao O.D."/>
            <person name="Goker M."/>
            <person name="Sikorski J."/>
            <person name="Tindall B.J."/>
            <person name="Woyke T."/>
            <person name="Bristow J."/>
            <person name="Eisen J.A."/>
            <person name="Markowitz V."/>
            <person name="Hugenholtz P."/>
            <person name="Kyrpides N.C."/>
            <person name="Klenk H.P."/>
            <person name="Mavromatis K."/>
        </authorList>
    </citation>
    <scope>NUCLEOTIDE SEQUENCE [LARGE SCALE GENOMIC DNA]</scope>
    <source>
        <strain evidence="3">ATCC 29530 / DSM 19594 / LMG 11500 / NCIMB 11436 / LSU 4</strain>
    </source>
</reference>
<dbReference type="InterPro" id="IPR046947">
    <property type="entry name" value="LytR-like"/>
</dbReference>
<dbReference type="InterPro" id="IPR007492">
    <property type="entry name" value="LytTR_DNA-bd_dom"/>
</dbReference>
<dbReference type="PROSITE" id="PS50930">
    <property type="entry name" value="HTH_LYTTR"/>
    <property type="match status" value="1"/>
</dbReference>
<feature type="domain" description="HTH LytTR-type" evidence="1">
    <location>
        <begin position="31"/>
        <end position="120"/>
    </location>
</feature>
<organism evidence="2 3">
    <name type="scientific">Runella slithyformis (strain ATCC 29530 / DSM 19594 / LMG 11500 / NCIMB 11436 / LSU 4)</name>
    <dbReference type="NCBI Taxonomy" id="761193"/>
    <lineage>
        <taxon>Bacteria</taxon>
        <taxon>Pseudomonadati</taxon>
        <taxon>Bacteroidota</taxon>
        <taxon>Cytophagia</taxon>
        <taxon>Cytophagales</taxon>
        <taxon>Spirosomataceae</taxon>
        <taxon>Runella</taxon>
    </lineage>
</organism>
<dbReference type="EMBL" id="CP002859">
    <property type="protein sequence ID" value="AEI50487.1"/>
    <property type="molecule type" value="Genomic_DNA"/>
</dbReference>
<name>A0A7U3ZNJ1_RUNSL</name>
<sequence length="134" mass="15363">MSQPSLFSLLQLEATPVPRLCIHIGGLVRAIDIQNILYLQSEVNYTRFFVKDGKTYLEAKTLKYFDKVLEENGFIRIHKSYLVNKNAVGTMTADHVLLKNGTQLPVSRRKARALKRNDGMVSLFSKVCEPRSWY</sequence>
<evidence type="ECO:0000313" key="2">
    <source>
        <dbReference type="EMBL" id="AEI50487.1"/>
    </source>
</evidence>
<gene>
    <name evidence="2" type="ordered locus">Runsl_4142</name>
</gene>
<dbReference type="Gene3D" id="2.40.50.1020">
    <property type="entry name" value="LytTr DNA-binding domain"/>
    <property type="match status" value="1"/>
</dbReference>
<dbReference type="SMART" id="SM00850">
    <property type="entry name" value="LytTR"/>
    <property type="match status" value="1"/>
</dbReference>
<proteinExistence type="predicted"/>
<dbReference type="GO" id="GO:0000156">
    <property type="term" value="F:phosphorelay response regulator activity"/>
    <property type="evidence" value="ECO:0007669"/>
    <property type="project" value="InterPro"/>
</dbReference>
<evidence type="ECO:0000313" key="3">
    <source>
        <dbReference type="Proteomes" id="UP000000493"/>
    </source>
</evidence>